<dbReference type="InterPro" id="IPR023635">
    <property type="entry name" value="Peptide_deformylase"/>
</dbReference>
<evidence type="ECO:0000256" key="2">
    <source>
        <dbReference type="HAMAP-Rule" id="MF_00163"/>
    </source>
</evidence>
<dbReference type="OrthoDB" id="9804313at2"/>
<keyword evidence="2" id="KW-0479">Metal-binding</keyword>
<dbReference type="Proteomes" id="UP000001660">
    <property type="component" value="Chromosome"/>
</dbReference>
<feature type="binding site" evidence="2">
    <location>
        <position position="141"/>
    </location>
    <ligand>
        <name>Fe cation</name>
        <dbReference type="ChEBI" id="CHEBI:24875"/>
    </ligand>
</feature>
<comment type="cofactor">
    <cofactor evidence="2">
        <name>Fe(2+)</name>
        <dbReference type="ChEBI" id="CHEBI:29033"/>
    </cofactor>
    <text evidence="2">Binds 1 Fe(2+) ion.</text>
</comment>
<dbReference type="InterPro" id="IPR036821">
    <property type="entry name" value="Peptide_deformylase_sf"/>
</dbReference>
<dbReference type="PIRSF" id="PIRSF004749">
    <property type="entry name" value="Pep_def"/>
    <property type="match status" value="1"/>
</dbReference>
<dbReference type="Pfam" id="PF01327">
    <property type="entry name" value="Pep_deformylase"/>
    <property type="match status" value="1"/>
</dbReference>
<feature type="active site" evidence="2">
    <location>
        <position position="138"/>
    </location>
</feature>
<evidence type="ECO:0000313" key="3">
    <source>
        <dbReference type="EMBL" id="CBK42296.1"/>
    </source>
</evidence>
<keyword evidence="2 3" id="KW-0378">Hydrolase</keyword>
<keyword evidence="2" id="KW-0408">Iron</keyword>
<dbReference type="GO" id="GO:0006412">
    <property type="term" value="P:translation"/>
    <property type="evidence" value="ECO:0007669"/>
    <property type="project" value="UniProtKB-UniRule"/>
</dbReference>
<comment type="function">
    <text evidence="2">Removes the formyl group from the N-terminal Met of newly synthesized proteins. Requires at least a dipeptide for an efficient rate of reaction. N-terminal L-methionine is a prerequisite for activity but the enzyme has broad specificity at other positions.</text>
</comment>
<feature type="binding site" evidence="2">
    <location>
        <position position="137"/>
    </location>
    <ligand>
        <name>Fe cation</name>
        <dbReference type="ChEBI" id="CHEBI:24875"/>
    </ligand>
</feature>
<dbReference type="PRINTS" id="PR01576">
    <property type="entry name" value="PDEFORMYLASE"/>
</dbReference>
<keyword evidence="2" id="KW-0648">Protein biosynthesis</keyword>
<dbReference type="AlphaFoldDB" id="D8PGA9"/>
<gene>
    <name evidence="2" type="primary">def</name>
    <name evidence="3" type="synonym">def2</name>
    <name evidence="3" type="ORF">NIDE2589</name>
</gene>
<dbReference type="KEGG" id="nde:NIDE2589"/>
<dbReference type="STRING" id="330214.NIDE2589"/>
<name>D8PGA9_9BACT</name>
<organism evidence="3 4">
    <name type="scientific">Nitrospira defluvii</name>
    <dbReference type="NCBI Taxonomy" id="330214"/>
    <lineage>
        <taxon>Bacteria</taxon>
        <taxon>Pseudomonadati</taxon>
        <taxon>Nitrospirota</taxon>
        <taxon>Nitrospiria</taxon>
        <taxon>Nitrospirales</taxon>
        <taxon>Nitrospiraceae</taxon>
        <taxon>Nitrospira</taxon>
    </lineage>
</organism>
<dbReference type="CDD" id="cd00487">
    <property type="entry name" value="Pep_deformylase"/>
    <property type="match status" value="1"/>
</dbReference>
<dbReference type="NCBIfam" id="TIGR00079">
    <property type="entry name" value="pept_deformyl"/>
    <property type="match status" value="1"/>
</dbReference>
<evidence type="ECO:0000313" key="4">
    <source>
        <dbReference type="Proteomes" id="UP000001660"/>
    </source>
</evidence>
<feature type="binding site" evidence="2">
    <location>
        <position position="95"/>
    </location>
    <ligand>
        <name>Fe cation</name>
        <dbReference type="ChEBI" id="CHEBI:24875"/>
    </ligand>
</feature>
<dbReference type="HAMAP" id="MF_00163">
    <property type="entry name" value="Pep_deformylase"/>
    <property type="match status" value="1"/>
</dbReference>
<dbReference type="GO" id="GO:0046872">
    <property type="term" value="F:metal ion binding"/>
    <property type="evidence" value="ECO:0007669"/>
    <property type="project" value="UniProtKB-KW"/>
</dbReference>
<reference evidence="3 4" key="1">
    <citation type="journal article" date="2010" name="Proc. Natl. Acad. Sci. U.S.A.">
        <title>A Nitrospira metagenome illuminates the physiology and evolution of globally important nitrite-oxidizing bacteria.</title>
        <authorList>
            <person name="Lucker S."/>
            <person name="Wagner M."/>
            <person name="Maixner F."/>
            <person name="Pelletier E."/>
            <person name="Koch H."/>
            <person name="Vacherie B."/>
            <person name="Rattei T."/>
            <person name="Sinninghe Damste J."/>
            <person name="Spieck E."/>
            <person name="Le Paslier D."/>
            <person name="Daims H."/>
        </authorList>
    </citation>
    <scope>NUCLEOTIDE SEQUENCE [LARGE SCALE GENOMIC DNA]</scope>
</reference>
<comment type="similarity">
    <text evidence="1 2">Belongs to the polypeptide deformylase family.</text>
</comment>
<dbReference type="eggNOG" id="COG0242">
    <property type="taxonomic scope" value="Bacteria"/>
</dbReference>
<comment type="catalytic activity">
    <reaction evidence="2">
        <text>N-terminal N-formyl-L-methionyl-[peptide] + H2O = N-terminal L-methionyl-[peptide] + formate</text>
        <dbReference type="Rhea" id="RHEA:24420"/>
        <dbReference type="Rhea" id="RHEA-COMP:10639"/>
        <dbReference type="Rhea" id="RHEA-COMP:10640"/>
        <dbReference type="ChEBI" id="CHEBI:15377"/>
        <dbReference type="ChEBI" id="CHEBI:15740"/>
        <dbReference type="ChEBI" id="CHEBI:49298"/>
        <dbReference type="ChEBI" id="CHEBI:64731"/>
        <dbReference type="EC" id="3.5.1.88"/>
    </reaction>
</comment>
<dbReference type="EMBL" id="FP929003">
    <property type="protein sequence ID" value="CBK42296.1"/>
    <property type="molecule type" value="Genomic_DNA"/>
</dbReference>
<keyword evidence="4" id="KW-1185">Reference proteome</keyword>
<dbReference type="SUPFAM" id="SSF56420">
    <property type="entry name" value="Peptide deformylase"/>
    <property type="match status" value="1"/>
</dbReference>
<dbReference type="Gene3D" id="3.90.45.10">
    <property type="entry name" value="Peptide deformylase"/>
    <property type="match status" value="1"/>
</dbReference>
<dbReference type="PANTHER" id="PTHR10458:SF22">
    <property type="entry name" value="PEPTIDE DEFORMYLASE"/>
    <property type="match status" value="1"/>
</dbReference>
<dbReference type="NCBIfam" id="NF001159">
    <property type="entry name" value="PRK00150.1-3"/>
    <property type="match status" value="1"/>
</dbReference>
<dbReference type="PANTHER" id="PTHR10458">
    <property type="entry name" value="PEPTIDE DEFORMYLASE"/>
    <property type="match status" value="1"/>
</dbReference>
<protein>
    <recommendedName>
        <fullName evidence="2">Peptide deformylase</fullName>
        <shortName evidence="2">PDF</shortName>
        <ecNumber evidence="2">3.5.1.88</ecNumber>
    </recommendedName>
    <alternativeName>
        <fullName evidence="2">Polypeptide deformylase</fullName>
    </alternativeName>
</protein>
<evidence type="ECO:0000256" key="1">
    <source>
        <dbReference type="ARBA" id="ARBA00010759"/>
    </source>
</evidence>
<dbReference type="GO" id="GO:0042586">
    <property type="term" value="F:peptide deformylase activity"/>
    <property type="evidence" value="ECO:0007669"/>
    <property type="project" value="UniProtKB-UniRule"/>
</dbReference>
<dbReference type="EC" id="3.5.1.88" evidence="2"/>
<sequence>MAIRPILQYPHQALKSTNAAVAPSDPAVQAVVQDMLDTLAASPGVALAAPQIGHAVQVIVVDVSRKKGERGHGLVVLLNPVILSLEGKKSVREGCLSVPDYTGNVLRYEEALVEGLTPEGRVVTVSASGFGALAFQHEVDHLNGMLFLDRIESLSTDLFRRKK</sequence>
<proteinExistence type="inferred from homology"/>
<accession>D8PGA9</accession>
<dbReference type="HOGENOM" id="CLU_061901_2_1_0"/>